<protein>
    <submittedName>
        <fullName evidence="2">Uncharacterized protein</fullName>
    </submittedName>
</protein>
<comment type="caution">
    <text evidence="2">The sequence shown here is derived from an EMBL/GenBank/DDBJ whole genome shotgun (WGS) entry which is preliminary data.</text>
</comment>
<evidence type="ECO:0000256" key="1">
    <source>
        <dbReference type="SAM" id="SignalP"/>
    </source>
</evidence>
<organism evidence="2 3">
    <name type="scientific">Oedothorax gibbosus</name>
    <dbReference type="NCBI Taxonomy" id="931172"/>
    <lineage>
        <taxon>Eukaryota</taxon>
        <taxon>Metazoa</taxon>
        <taxon>Ecdysozoa</taxon>
        <taxon>Arthropoda</taxon>
        <taxon>Chelicerata</taxon>
        <taxon>Arachnida</taxon>
        <taxon>Araneae</taxon>
        <taxon>Araneomorphae</taxon>
        <taxon>Entelegynae</taxon>
        <taxon>Araneoidea</taxon>
        <taxon>Linyphiidae</taxon>
        <taxon>Erigoninae</taxon>
        <taxon>Oedothorax</taxon>
    </lineage>
</organism>
<dbReference type="Proteomes" id="UP000827092">
    <property type="component" value="Unassembled WGS sequence"/>
</dbReference>
<reference evidence="2 3" key="1">
    <citation type="journal article" date="2022" name="Nat. Ecol. Evol.">
        <title>A masculinizing supergene underlies an exaggerated male reproductive morph in a spider.</title>
        <authorList>
            <person name="Hendrickx F."/>
            <person name="De Corte Z."/>
            <person name="Sonet G."/>
            <person name="Van Belleghem S.M."/>
            <person name="Kostlbacher S."/>
            <person name="Vangestel C."/>
        </authorList>
    </citation>
    <scope>NUCLEOTIDE SEQUENCE [LARGE SCALE GENOMIC DNA]</scope>
    <source>
        <strain evidence="2">W744_W776</strain>
    </source>
</reference>
<keyword evidence="1" id="KW-0732">Signal</keyword>
<dbReference type="EMBL" id="JAFNEN010000517">
    <property type="protein sequence ID" value="KAG8181410.1"/>
    <property type="molecule type" value="Genomic_DNA"/>
</dbReference>
<feature type="chain" id="PRO_5043978183" evidence="1">
    <location>
        <begin position="45"/>
        <end position="107"/>
    </location>
</feature>
<dbReference type="AlphaFoldDB" id="A0AAV6UAR2"/>
<evidence type="ECO:0000313" key="3">
    <source>
        <dbReference type="Proteomes" id="UP000827092"/>
    </source>
</evidence>
<accession>A0AAV6UAR2</accession>
<proteinExistence type="predicted"/>
<keyword evidence="3" id="KW-1185">Reference proteome</keyword>
<evidence type="ECO:0000313" key="2">
    <source>
        <dbReference type="EMBL" id="KAG8181410.1"/>
    </source>
</evidence>
<gene>
    <name evidence="2" type="ORF">JTE90_023573</name>
</gene>
<sequence length="107" mass="11892">MFGAFQRTHCRSIVKHVQLSLSTSKKMNSKCLILIFLLVSFVLAEDGPSDSSKRHAVAKRKIPSLFDFPTSITDILDKFFILLALIIKKVIKFSLNSSVSALPLLIG</sequence>
<name>A0AAV6UAR2_9ARAC</name>
<feature type="signal peptide" evidence="1">
    <location>
        <begin position="1"/>
        <end position="44"/>
    </location>
</feature>